<evidence type="ECO:0008006" key="7">
    <source>
        <dbReference type="Google" id="ProtNLM"/>
    </source>
</evidence>
<dbReference type="InterPro" id="IPR000644">
    <property type="entry name" value="CBS_dom"/>
</dbReference>
<evidence type="ECO:0000256" key="1">
    <source>
        <dbReference type="ARBA" id="ARBA00023122"/>
    </source>
</evidence>
<dbReference type="CDD" id="cd00093">
    <property type="entry name" value="HTH_XRE"/>
    <property type="match status" value="1"/>
</dbReference>
<dbReference type="Pfam" id="PF00571">
    <property type="entry name" value="CBS"/>
    <property type="match status" value="2"/>
</dbReference>
<evidence type="ECO:0000313" key="6">
    <source>
        <dbReference type="Proteomes" id="UP000288215"/>
    </source>
</evidence>
<dbReference type="Proteomes" id="UP000288215">
    <property type="component" value="Unassembled WGS sequence"/>
</dbReference>
<accession>A0A3S3VE86</accession>
<comment type="caution">
    <text evidence="5">The sequence shown here is derived from an EMBL/GenBank/DDBJ whole genome shotgun (WGS) entry which is preliminary data.</text>
</comment>
<organism evidence="5 6">
    <name type="scientific">Methanosuratincola subterraneus</name>
    <dbReference type="NCBI Taxonomy" id="2593994"/>
    <lineage>
        <taxon>Archaea</taxon>
        <taxon>Thermoproteota</taxon>
        <taxon>Methanosuratincolia</taxon>
        <taxon>Candidatus Methanomethylicales</taxon>
        <taxon>Candidatus Methanomethylicaceae</taxon>
        <taxon>Candidatus Methanosuratincola (ex Vanwonterghem et al. 2016)</taxon>
    </lineage>
</organism>
<feature type="domain" description="HTH cro/C1-type" evidence="3">
    <location>
        <begin position="10"/>
        <end position="58"/>
    </location>
</feature>
<dbReference type="PIRSF" id="PIRSF037253">
    <property type="entry name" value="HTH_CBS_prd"/>
    <property type="match status" value="1"/>
</dbReference>
<dbReference type="InterPro" id="IPR051257">
    <property type="entry name" value="Diverse_CBS-Domain"/>
</dbReference>
<reference evidence="5 6" key="1">
    <citation type="submission" date="2018-12" db="EMBL/GenBank/DDBJ databases">
        <title>The complete genome of the methanogenic archaea of the candidate phylum Verstraetearchaeota, obtained from the metagenome of underground thermal water.</title>
        <authorList>
            <person name="Kadnikov V.V."/>
            <person name="Mardanov A.V."/>
            <person name="Beletsky A.V."/>
            <person name="Karnachuk O.V."/>
            <person name="Ravin N.V."/>
        </authorList>
    </citation>
    <scope>NUCLEOTIDE SEQUENCE [LARGE SCALE GENOMIC DNA]</scope>
    <source>
        <strain evidence="5">Ch88</strain>
    </source>
</reference>
<evidence type="ECO:0000256" key="2">
    <source>
        <dbReference type="PROSITE-ProRule" id="PRU00703"/>
    </source>
</evidence>
<dbReference type="SUPFAM" id="SSF47413">
    <property type="entry name" value="lambda repressor-like DNA-binding domains"/>
    <property type="match status" value="1"/>
</dbReference>
<keyword evidence="1 2" id="KW-0129">CBS domain</keyword>
<dbReference type="InterPro" id="IPR001387">
    <property type="entry name" value="Cro/C1-type_HTH"/>
</dbReference>
<gene>
    <name evidence="5" type="ORF">Metus_1580</name>
</gene>
<evidence type="ECO:0000259" key="3">
    <source>
        <dbReference type="PROSITE" id="PS50943"/>
    </source>
</evidence>
<name>A0A3S3VE86_METS7</name>
<dbReference type="GO" id="GO:0003677">
    <property type="term" value="F:DNA binding"/>
    <property type="evidence" value="ECO:0007669"/>
    <property type="project" value="InterPro"/>
</dbReference>
<dbReference type="Pfam" id="PF01381">
    <property type="entry name" value="HTH_3"/>
    <property type="match status" value="1"/>
</dbReference>
<dbReference type="SUPFAM" id="SSF54631">
    <property type="entry name" value="CBS-domain pair"/>
    <property type="match status" value="1"/>
</dbReference>
<dbReference type="SMART" id="SM00116">
    <property type="entry name" value="CBS"/>
    <property type="match status" value="2"/>
</dbReference>
<dbReference type="InterPro" id="IPR017158">
    <property type="entry name" value="Tscrpt-reg_CBS-contain_prd"/>
</dbReference>
<dbReference type="AlphaFoldDB" id="A0A3S3VE86"/>
<dbReference type="InterPro" id="IPR046342">
    <property type="entry name" value="CBS_dom_sf"/>
</dbReference>
<proteinExistence type="predicted"/>
<dbReference type="PANTHER" id="PTHR43080">
    <property type="entry name" value="CBS DOMAIN-CONTAINING PROTEIN CBSX3, MITOCHONDRIAL"/>
    <property type="match status" value="1"/>
</dbReference>
<dbReference type="EMBL" id="RXGA01000004">
    <property type="protein sequence ID" value="RWX72721.1"/>
    <property type="molecule type" value="Genomic_DNA"/>
</dbReference>
<evidence type="ECO:0000313" key="5">
    <source>
        <dbReference type="EMBL" id="RWX72721.1"/>
    </source>
</evidence>
<protein>
    <recommendedName>
        <fullName evidence="7">CBS domain-containing protein</fullName>
    </recommendedName>
</protein>
<dbReference type="PROSITE" id="PS51371">
    <property type="entry name" value="CBS"/>
    <property type="match status" value="1"/>
</dbReference>
<dbReference type="InterPro" id="IPR010982">
    <property type="entry name" value="Lambda_DNA-bd_dom_sf"/>
</dbReference>
<evidence type="ECO:0000259" key="4">
    <source>
        <dbReference type="PROSITE" id="PS51371"/>
    </source>
</evidence>
<sequence length="187" mass="20250">MVSLPTPHDIRAMRKKAGLTQAQLAKKAGVSQALIARIEAGSIDPRISTLRKILAALNAGEGNKAKIKDVMHTPIITIGIDETIEKAVELMWKNGISQLPVVENEKVVGSIREETILKEVAKGSIKDLFKQKVESFVEDGFPIVSINTDIDEVVRLLSTKSPAVLVSDHGTMVGIVTKIDLIAKHSL</sequence>
<dbReference type="Gene3D" id="1.10.260.40">
    <property type="entry name" value="lambda repressor-like DNA-binding domains"/>
    <property type="match status" value="1"/>
</dbReference>
<feature type="domain" description="CBS" evidence="4">
    <location>
        <begin position="71"/>
        <end position="128"/>
    </location>
</feature>
<dbReference type="PANTHER" id="PTHR43080:SF4">
    <property type="entry name" value="CRO-LIKE PROTEIN"/>
    <property type="match status" value="1"/>
</dbReference>
<dbReference type="Gene3D" id="3.10.580.10">
    <property type="entry name" value="CBS-domain"/>
    <property type="match status" value="1"/>
</dbReference>
<dbReference type="PROSITE" id="PS50943">
    <property type="entry name" value="HTH_CROC1"/>
    <property type="match status" value="1"/>
</dbReference>
<dbReference type="SMART" id="SM00530">
    <property type="entry name" value="HTH_XRE"/>
    <property type="match status" value="1"/>
</dbReference>